<protein>
    <submittedName>
        <fullName evidence="2">YwiC-like protein</fullName>
    </submittedName>
</protein>
<feature type="transmembrane region" description="Helical" evidence="1">
    <location>
        <begin position="100"/>
        <end position="118"/>
    </location>
</feature>
<dbReference type="Proteomes" id="UP000315628">
    <property type="component" value="Unassembled WGS sequence"/>
</dbReference>
<keyword evidence="1" id="KW-0472">Membrane</keyword>
<keyword evidence="1" id="KW-0812">Transmembrane</keyword>
<sequence length="235" mass="25082">MLIAPVVLGALLASRLDWRHLLLLAFVVSGYLAFFATGLWLKSRRKARYLPPLRAYLPLAALLGLGVLAAAPHLLAWAPLFALPLAIGLYASATRDERSIWSGLATTAGATLLTPVAYDVTGGWGDQTATVWWATAALGGYLAGTVFYVKTMIRERGAKGWALASLGWHVLALLVVAMIPDVVDRVSDHPAATAVYVLLLLRSMLFPRYRLSPKAVGIIEIVATVAVVLALGLTG</sequence>
<dbReference type="OrthoDB" id="2380563at2"/>
<comment type="caution">
    <text evidence="2">The sequence shown here is derived from an EMBL/GenBank/DDBJ whole genome shotgun (WGS) entry which is preliminary data.</text>
</comment>
<feature type="transmembrane region" description="Helical" evidence="1">
    <location>
        <begin position="20"/>
        <end position="41"/>
    </location>
</feature>
<accession>A0A560WHT5</accession>
<feature type="transmembrane region" description="Helical" evidence="1">
    <location>
        <begin position="53"/>
        <end position="70"/>
    </location>
</feature>
<proteinExistence type="predicted"/>
<keyword evidence="3" id="KW-1185">Reference proteome</keyword>
<reference evidence="2 3" key="1">
    <citation type="submission" date="2019-06" db="EMBL/GenBank/DDBJ databases">
        <title>Sequencing the genomes of 1000 actinobacteria strains.</title>
        <authorList>
            <person name="Klenk H.-P."/>
        </authorList>
    </citation>
    <scope>NUCLEOTIDE SEQUENCE [LARGE SCALE GENOMIC DNA]</scope>
    <source>
        <strain evidence="2 3">DSM 18935</strain>
    </source>
</reference>
<evidence type="ECO:0000313" key="2">
    <source>
        <dbReference type="EMBL" id="TWD17120.1"/>
    </source>
</evidence>
<dbReference type="Pfam" id="PF14256">
    <property type="entry name" value="YwiC"/>
    <property type="match status" value="1"/>
</dbReference>
<feature type="transmembrane region" description="Helical" evidence="1">
    <location>
        <begin position="130"/>
        <end position="149"/>
    </location>
</feature>
<feature type="transmembrane region" description="Helical" evidence="1">
    <location>
        <begin position="191"/>
        <end position="209"/>
    </location>
</feature>
<feature type="transmembrane region" description="Helical" evidence="1">
    <location>
        <begin position="216"/>
        <end position="234"/>
    </location>
</feature>
<dbReference type="EMBL" id="VIUW01000001">
    <property type="protein sequence ID" value="TWD17120.1"/>
    <property type="molecule type" value="Genomic_DNA"/>
</dbReference>
<gene>
    <name evidence="2" type="ORF">FB557_0681</name>
</gene>
<evidence type="ECO:0000313" key="3">
    <source>
        <dbReference type="Proteomes" id="UP000315628"/>
    </source>
</evidence>
<feature type="transmembrane region" description="Helical" evidence="1">
    <location>
        <begin position="161"/>
        <end position="179"/>
    </location>
</feature>
<evidence type="ECO:0000256" key="1">
    <source>
        <dbReference type="SAM" id="Phobius"/>
    </source>
</evidence>
<name>A0A560WHT5_9MICO</name>
<feature type="transmembrane region" description="Helical" evidence="1">
    <location>
        <begin position="76"/>
        <end position="93"/>
    </location>
</feature>
<keyword evidence="1" id="KW-1133">Transmembrane helix</keyword>
<organism evidence="2 3">
    <name type="scientific">Marihabitans asiaticum</name>
    <dbReference type="NCBI Taxonomy" id="415218"/>
    <lineage>
        <taxon>Bacteria</taxon>
        <taxon>Bacillati</taxon>
        <taxon>Actinomycetota</taxon>
        <taxon>Actinomycetes</taxon>
        <taxon>Micrococcales</taxon>
        <taxon>Intrasporangiaceae</taxon>
        <taxon>Marihabitans</taxon>
    </lineage>
</organism>
<dbReference type="InterPro" id="IPR025576">
    <property type="entry name" value="YwiC"/>
</dbReference>
<dbReference type="AlphaFoldDB" id="A0A560WHT5"/>